<protein>
    <submittedName>
        <fullName evidence="1">Uncharacterized protein</fullName>
    </submittedName>
</protein>
<dbReference type="Proteomes" id="UP001596242">
    <property type="component" value="Unassembled WGS sequence"/>
</dbReference>
<accession>A0ABW1MB07</accession>
<evidence type="ECO:0000313" key="2">
    <source>
        <dbReference type="Proteomes" id="UP001596242"/>
    </source>
</evidence>
<comment type="caution">
    <text evidence="1">The sequence shown here is derived from an EMBL/GenBank/DDBJ whole genome shotgun (WGS) entry which is preliminary data.</text>
</comment>
<gene>
    <name evidence="1" type="ORF">ACFP50_37540</name>
</gene>
<reference evidence="2" key="1">
    <citation type="journal article" date="2019" name="Int. J. Syst. Evol. Microbiol.">
        <title>The Global Catalogue of Microorganisms (GCM) 10K type strain sequencing project: providing services to taxonomists for standard genome sequencing and annotation.</title>
        <authorList>
            <consortium name="The Broad Institute Genomics Platform"/>
            <consortium name="The Broad Institute Genome Sequencing Center for Infectious Disease"/>
            <person name="Wu L."/>
            <person name="Ma J."/>
        </authorList>
    </citation>
    <scope>NUCLEOTIDE SEQUENCE [LARGE SCALE GENOMIC DNA]</scope>
    <source>
        <strain evidence="2">JCM 12763</strain>
    </source>
</reference>
<sequence length="71" mass="7699">MTEPAVHLYTAVNPDAVGADSLYFTTAEPTGSVVIASIDRHTVHIRIGTCHCTDHSQHGPRLDTVIFNSRP</sequence>
<proteinExistence type="predicted"/>
<dbReference type="RefSeq" id="WP_386407712.1">
    <property type="nucleotide sequence ID" value="NZ_JBHSPT010000160.1"/>
</dbReference>
<evidence type="ECO:0000313" key="1">
    <source>
        <dbReference type="EMBL" id="MFC6060886.1"/>
    </source>
</evidence>
<name>A0ABW1MB07_9ACTN</name>
<organism evidence="1 2">
    <name type="scientific">Streptomyces pratens</name>
    <dbReference type="NCBI Taxonomy" id="887456"/>
    <lineage>
        <taxon>Bacteria</taxon>
        <taxon>Bacillati</taxon>
        <taxon>Actinomycetota</taxon>
        <taxon>Actinomycetes</taxon>
        <taxon>Kitasatosporales</taxon>
        <taxon>Streptomycetaceae</taxon>
        <taxon>Streptomyces</taxon>
    </lineage>
</organism>
<dbReference type="EMBL" id="JBHSPT010000160">
    <property type="protein sequence ID" value="MFC6060886.1"/>
    <property type="molecule type" value="Genomic_DNA"/>
</dbReference>
<keyword evidence="2" id="KW-1185">Reference proteome</keyword>